<dbReference type="EMBL" id="BARW01039456">
    <property type="protein sequence ID" value="GAJ20552.1"/>
    <property type="molecule type" value="Genomic_DNA"/>
</dbReference>
<gene>
    <name evidence="1" type="ORF">S12H4_60094</name>
</gene>
<accession>X1VM33</accession>
<feature type="non-terminal residue" evidence="1">
    <location>
        <position position="1"/>
    </location>
</feature>
<protein>
    <submittedName>
        <fullName evidence="1">Uncharacterized protein</fullName>
    </submittedName>
</protein>
<name>X1VM33_9ZZZZ</name>
<organism evidence="1">
    <name type="scientific">marine sediment metagenome</name>
    <dbReference type="NCBI Taxonomy" id="412755"/>
    <lineage>
        <taxon>unclassified sequences</taxon>
        <taxon>metagenomes</taxon>
        <taxon>ecological metagenomes</taxon>
    </lineage>
</organism>
<sequence>RYYMGRKEEGERSEHQIPWTKANEAFFFWLKERMEDLIERLHELRESSKLIETIAAGRLLPLGET</sequence>
<comment type="caution">
    <text evidence="1">The sequence shown here is derived from an EMBL/GenBank/DDBJ whole genome shotgun (WGS) entry which is preliminary data.</text>
</comment>
<reference evidence="1" key="1">
    <citation type="journal article" date="2014" name="Front. Microbiol.">
        <title>High frequency of phylogenetically diverse reductive dehalogenase-homologous genes in deep subseafloor sedimentary metagenomes.</title>
        <authorList>
            <person name="Kawai M."/>
            <person name="Futagami T."/>
            <person name="Toyoda A."/>
            <person name="Takaki Y."/>
            <person name="Nishi S."/>
            <person name="Hori S."/>
            <person name="Arai W."/>
            <person name="Tsubouchi T."/>
            <person name="Morono Y."/>
            <person name="Uchiyama I."/>
            <person name="Ito T."/>
            <person name="Fujiyama A."/>
            <person name="Inagaki F."/>
            <person name="Takami H."/>
        </authorList>
    </citation>
    <scope>NUCLEOTIDE SEQUENCE</scope>
    <source>
        <strain evidence="1">Expedition CK06-06</strain>
    </source>
</reference>
<dbReference type="AlphaFoldDB" id="X1VM33"/>
<proteinExistence type="predicted"/>
<evidence type="ECO:0000313" key="1">
    <source>
        <dbReference type="EMBL" id="GAJ20552.1"/>
    </source>
</evidence>